<dbReference type="EMBL" id="DYVE01000271">
    <property type="protein sequence ID" value="HJG29057.1"/>
    <property type="molecule type" value="Genomic_DNA"/>
</dbReference>
<evidence type="ECO:0000313" key="2">
    <source>
        <dbReference type="Proteomes" id="UP000782880"/>
    </source>
</evidence>
<gene>
    <name evidence="1" type="ORF">K8V20_10510</name>
</gene>
<reference evidence="1" key="1">
    <citation type="journal article" date="2021" name="PeerJ">
        <title>Extensive microbial diversity within the chicken gut microbiome revealed by metagenomics and culture.</title>
        <authorList>
            <person name="Gilroy R."/>
            <person name="Ravi A."/>
            <person name="Getino M."/>
            <person name="Pursley I."/>
            <person name="Horton D.L."/>
            <person name="Alikhan N.F."/>
            <person name="Baker D."/>
            <person name="Gharbi K."/>
            <person name="Hall N."/>
            <person name="Watson M."/>
            <person name="Adriaenssens E.M."/>
            <person name="Foster-Nyarko E."/>
            <person name="Jarju S."/>
            <person name="Secka A."/>
            <person name="Antonio M."/>
            <person name="Oren A."/>
            <person name="Chaudhuri R.R."/>
            <person name="La Ragione R."/>
            <person name="Hildebrand F."/>
            <person name="Pallen M.J."/>
        </authorList>
    </citation>
    <scope>NUCLEOTIDE SEQUENCE</scope>
    <source>
        <strain evidence="1">ChiBcec21-2208</strain>
    </source>
</reference>
<protein>
    <submittedName>
        <fullName evidence="1">AraC family transcriptional regulator</fullName>
    </submittedName>
</protein>
<accession>A0A921ILJ2</accession>
<reference evidence="1" key="2">
    <citation type="submission" date="2021-09" db="EMBL/GenBank/DDBJ databases">
        <authorList>
            <person name="Gilroy R."/>
        </authorList>
    </citation>
    <scope>NUCLEOTIDE SEQUENCE</scope>
    <source>
        <strain evidence="1">ChiBcec21-2208</strain>
    </source>
</reference>
<organism evidence="1 2">
    <name type="scientific">Subdoligranulum variabile</name>
    <dbReference type="NCBI Taxonomy" id="214851"/>
    <lineage>
        <taxon>Bacteria</taxon>
        <taxon>Bacillati</taxon>
        <taxon>Bacillota</taxon>
        <taxon>Clostridia</taxon>
        <taxon>Eubacteriales</taxon>
        <taxon>Oscillospiraceae</taxon>
        <taxon>Subdoligranulum</taxon>
    </lineage>
</organism>
<proteinExistence type="predicted"/>
<comment type="caution">
    <text evidence="1">The sequence shown here is derived from an EMBL/GenBank/DDBJ whole genome shotgun (WGS) entry which is preliminary data.</text>
</comment>
<name>A0A921ILJ2_9FIRM</name>
<sequence length="308" mass="34644">MEVFQSMALLAELVQCGGPIFTWCYDEKGNLLRSNCPDEAFLSGIFDLFGCKQQMMEYGAAHDTPITLGTALGILWAAAFEKKNGELKRAWVMGPVFYQDVSMRGIEQGLRYYSHLETSVSWTMHLQQVLAKVPVLQNTILHRYTLMMHYCLTGIHLEISDINSETPPKVYDPTYTPAHDRHKVWMAEQGLLQMVRTGDLNYKQALSNSMTLSAGVPVHSDDALRQSKISVIVFTSLVCRAAIEGGLSPEEAYALGDNYIQAAESAKTLDDLNPLSLMMYDDFICRVHKCRTNPKLSRPVQQCVDYIE</sequence>
<dbReference type="Proteomes" id="UP000782880">
    <property type="component" value="Unassembled WGS sequence"/>
</dbReference>
<dbReference type="AlphaFoldDB" id="A0A921ILJ2"/>
<evidence type="ECO:0000313" key="1">
    <source>
        <dbReference type="EMBL" id="HJG29057.1"/>
    </source>
</evidence>
<feature type="non-terminal residue" evidence="1">
    <location>
        <position position="308"/>
    </location>
</feature>